<comment type="caution">
    <text evidence="2">The sequence shown here is derived from an EMBL/GenBank/DDBJ whole genome shotgun (WGS) entry which is preliminary data.</text>
</comment>
<keyword evidence="1" id="KW-0472">Membrane</keyword>
<dbReference type="Proteomes" id="UP000248330">
    <property type="component" value="Unassembled WGS sequence"/>
</dbReference>
<dbReference type="Pfam" id="PF10003">
    <property type="entry name" value="DUF2244"/>
    <property type="match status" value="1"/>
</dbReference>
<accession>A0A318EB43</accession>
<reference evidence="2 3" key="1">
    <citation type="submission" date="2018-04" db="EMBL/GenBank/DDBJ databases">
        <title>Genomic Encyclopedia of Type Strains, Phase IV (KMG-IV): sequencing the most valuable type-strain genomes for metagenomic binning, comparative biology and taxonomic classification.</title>
        <authorList>
            <person name="Goeker M."/>
        </authorList>
    </citation>
    <scope>NUCLEOTIDE SEQUENCE [LARGE SCALE GENOMIC DNA]</scope>
    <source>
        <strain evidence="2 3">DSM 104150</strain>
    </source>
</reference>
<gene>
    <name evidence="2" type="ORF">C8D93_103373</name>
</gene>
<name>A0A318EB43_9GAMM</name>
<feature type="transmembrane region" description="Helical" evidence="1">
    <location>
        <begin position="23"/>
        <end position="43"/>
    </location>
</feature>
<organism evidence="2 3">
    <name type="scientific">Sinimarinibacterium flocculans</name>
    <dbReference type="NCBI Taxonomy" id="985250"/>
    <lineage>
        <taxon>Bacteria</taxon>
        <taxon>Pseudomonadati</taxon>
        <taxon>Pseudomonadota</taxon>
        <taxon>Gammaproteobacteria</taxon>
        <taxon>Nevskiales</taxon>
        <taxon>Nevskiaceae</taxon>
        <taxon>Sinimarinibacterium</taxon>
    </lineage>
</organism>
<feature type="transmembrane region" description="Helical" evidence="1">
    <location>
        <begin position="49"/>
        <end position="68"/>
    </location>
</feature>
<protein>
    <submittedName>
        <fullName evidence="2">Putative membrane protein</fullName>
    </submittedName>
</protein>
<dbReference type="InterPro" id="IPR019253">
    <property type="entry name" value="DUF2244_TM"/>
</dbReference>
<keyword evidence="1" id="KW-0812">Transmembrane</keyword>
<proteinExistence type="predicted"/>
<dbReference type="EMBL" id="QICN01000003">
    <property type="protein sequence ID" value="PXV69797.1"/>
    <property type="molecule type" value="Genomic_DNA"/>
</dbReference>
<evidence type="ECO:0000313" key="2">
    <source>
        <dbReference type="EMBL" id="PXV69797.1"/>
    </source>
</evidence>
<dbReference type="AlphaFoldDB" id="A0A318EB43"/>
<keyword evidence="3" id="KW-1185">Reference proteome</keyword>
<evidence type="ECO:0000256" key="1">
    <source>
        <dbReference type="SAM" id="Phobius"/>
    </source>
</evidence>
<evidence type="ECO:0000313" key="3">
    <source>
        <dbReference type="Proteomes" id="UP000248330"/>
    </source>
</evidence>
<keyword evidence="1" id="KW-1133">Transmembrane helix</keyword>
<sequence>MASADAESRLVIGPNASLSVRQAWWFMGATSVLGLGIAIGMAGLGFWPVIPFAGLELSALGAALYVSVRRNRYREVVVIGPRRVYVEFGMLGRGVASAVELQRGPTRVLLEPGGNRNAPSRLLLSSGGQSVRIGTCLTEDERRALATRIRQLLTPAWSPA</sequence>